<name>A0A0F5FW70_9HYPH</name>
<dbReference type="OrthoDB" id="9809185at2"/>
<evidence type="ECO:0000259" key="3">
    <source>
        <dbReference type="Pfam" id="PF08240"/>
    </source>
</evidence>
<keyword evidence="5" id="KW-1185">Reference proteome</keyword>
<evidence type="ECO:0000259" key="2">
    <source>
        <dbReference type="Pfam" id="PF00107"/>
    </source>
</evidence>
<dbReference type="CDD" id="cd08261">
    <property type="entry name" value="Zn_ADH7"/>
    <property type="match status" value="1"/>
</dbReference>
<dbReference type="SUPFAM" id="SSF50129">
    <property type="entry name" value="GroES-like"/>
    <property type="match status" value="1"/>
</dbReference>
<protein>
    <submittedName>
        <fullName evidence="4">Dehydrogenase</fullName>
    </submittedName>
</protein>
<comment type="caution">
    <text evidence="4">The sequence shown here is derived from an EMBL/GenBank/DDBJ whole genome shotgun (WGS) entry which is preliminary data.</text>
</comment>
<dbReference type="Pfam" id="PF00107">
    <property type="entry name" value="ADH_zinc_N"/>
    <property type="match status" value="1"/>
</dbReference>
<dbReference type="InterPro" id="IPR013149">
    <property type="entry name" value="ADH-like_C"/>
</dbReference>
<dbReference type="GO" id="GO:0016491">
    <property type="term" value="F:oxidoreductase activity"/>
    <property type="evidence" value="ECO:0007669"/>
    <property type="project" value="UniProtKB-KW"/>
</dbReference>
<dbReference type="Gene3D" id="3.90.180.10">
    <property type="entry name" value="Medium-chain alcohol dehydrogenases, catalytic domain"/>
    <property type="match status" value="1"/>
</dbReference>
<evidence type="ECO:0000313" key="5">
    <source>
        <dbReference type="Proteomes" id="UP000033632"/>
    </source>
</evidence>
<dbReference type="InterPro" id="IPR050129">
    <property type="entry name" value="Zn_alcohol_dh"/>
</dbReference>
<dbReference type="Pfam" id="PF08240">
    <property type="entry name" value="ADH_N"/>
    <property type="match status" value="1"/>
</dbReference>
<dbReference type="InterPro" id="IPR036291">
    <property type="entry name" value="NAD(P)-bd_dom_sf"/>
</dbReference>
<gene>
    <name evidence="4" type="ORF">VE25_03865</name>
</gene>
<dbReference type="RefSeq" id="WP_046107278.1">
    <property type="nucleotide sequence ID" value="NZ_JZEX01000050.1"/>
</dbReference>
<dbReference type="PANTHER" id="PTHR43401:SF3">
    <property type="entry name" value="L-GALACTONATE-5-DEHYDROGENASE"/>
    <property type="match status" value="1"/>
</dbReference>
<feature type="domain" description="Alcohol dehydrogenase-like N-terminal" evidence="3">
    <location>
        <begin position="23"/>
        <end position="130"/>
    </location>
</feature>
<dbReference type="EMBL" id="JZEX01000050">
    <property type="protein sequence ID" value="KKB13094.1"/>
    <property type="molecule type" value="Genomic_DNA"/>
</dbReference>
<evidence type="ECO:0000256" key="1">
    <source>
        <dbReference type="ARBA" id="ARBA00023002"/>
    </source>
</evidence>
<dbReference type="PATRIC" id="fig|443610.3.peg.3255"/>
<dbReference type="InterPro" id="IPR013154">
    <property type="entry name" value="ADH-like_N"/>
</dbReference>
<dbReference type="InterPro" id="IPR011032">
    <property type="entry name" value="GroES-like_sf"/>
</dbReference>
<keyword evidence="1" id="KW-0560">Oxidoreductase</keyword>
<dbReference type="Gene3D" id="3.40.50.720">
    <property type="entry name" value="NAD(P)-binding Rossmann-like Domain"/>
    <property type="match status" value="1"/>
</dbReference>
<dbReference type="PANTHER" id="PTHR43401">
    <property type="entry name" value="L-THREONINE 3-DEHYDROGENASE"/>
    <property type="match status" value="1"/>
</dbReference>
<sequence>MRAISCIAPGEIVLIEAPEPQLQPGWVMVDIRHIGICGTDYHIYSGHHPFLQYPRVLGHELSGVVADPNGSRLFAAGDPVVINPYLPCYECPACREGKTNCCETLSVIGIHSDGGMAERVVLPEANLYKADGLSLRDAAMVEFLAIGAHAVRRTGLHAGQRVLVVGGGPIGLGVAFFAGIAGAEVTILDAAADKRQSAESFGFAAFGPDALESEAFKAVRRTGFDAVFDATGSIRAMNASLFHVRNGGAYTLVGVITGDLVWPDAEVHRRELTIRASRNATIEDFDHVMAAIRHGRIPTDRLATHATSLDRVPQDLPKWSQEREGLIKAIITV</sequence>
<feature type="domain" description="Alcohol dehydrogenase-like C-terminal" evidence="2">
    <location>
        <begin position="169"/>
        <end position="291"/>
    </location>
</feature>
<dbReference type="SUPFAM" id="SSF51735">
    <property type="entry name" value="NAD(P)-binding Rossmann-fold domains"/>
    <property type="match status" value="1"/>
</dbReference>
<reference evidence="4 5" key="1">
    <citation type="submission" date="2015-03" db="EMBL/GenBank/DDBJ databases">
        <authorList>
            <person name="Hassan Y.I."/>
            <person name="Lepp D."/>
            <person name="Li X.-Z."/>
            <person name="Zhou T."/>
        </authorList>
    </citation>
    <scope>NUCLEOTIDE SEQUENCE [LARGE SCALE GENOMIC DNA]</scope>
    <source>
        <strain evidence="4 5">BD-c194</strain>
    </source>
</reference>
<proteinExistence type="predicted"/>
<evidence type="ECO:0000313" key="4">
    <source>
        <dbReference type="EMBL" id="KKB13094.1"/>
    </source>
</evidence>
<organism evidence="4 5">
    <name type="scientific">Devosia geojensis</name>
    <dbReference type="NCBI Taxonomy" id="443610"/>
    <lineage>
        <taxon>Bacteria</taxon>
        <taxon>Pseudomonadati</taxon>
        <taxon>Pseudomonadota</taxon>
        <taxon>Alphaproteobacteria</taxon>
        <taxon>Hyphomicrobiales</taxon>
        <taxon>Devosiaceae</taxon>
        <taxon>Devosia</taxon>
    </lineage>
</organism>
<dbReference type="AlphaFoldDB" id="A0A0F5FW70"/>
<dbReference type="Proteomes" id="UP000033632">
    <property type="component" value="Unassembled WGS sequence"/>
</dbReference>
<accession>A0A0F5FW70</accession>
<dbReference type="STRING" id="443610.VE25_03865"/>